<gene>
    <name evidence="5" type="ORF">ECE50_030700</name>
</gene>
<keyword evidence="3" id="KW-0663">Pyridoxal phosphate</keyword>
<dbReference type="GO" id="GO:0006545">
    <property type="term" value="P:glycine biosynthetic process"/>
    <property type="evidence" value="ECO:0007669"/>
    <property type="project" value="TreeGrafter"/>
</dbReference>
<evidence type="ECO:0000256" key="3">
    <source>
        <dbReference type="ARBA" id="ARBA00022898"/>
    </source>
</evidence>
<evidence type="ECO:0000313" key="6">
    <source>
        <dbReference type="Proteomes" id="UP000281028"/>
    </source>
</evidence>
<sequence>MERRTFIKSSGLGSLPFLTPLLPLMGAAVSHPAAAPAVNFVAAGELLNTQQYAEKLQQIGQTTPIEQDAFGNGGCVTALEEKFEQLTGKEKAIFMPTGTMANQLAMKVLSGQQTKVLVMENSHYYRDEADAASTLHNKRLIPLGKENYRFPLDELKAAIEYYKEGEYFPSGVGAMTVEIPVRRNDNRMMSYREFEQISEYCRAQQIPLHLDGARIFMASAWSGIPVSAYAALADTIYISLYKYLGAASGAMLCGKKEVISQMPRLIKIHGGSMYRNWTNAAMVLHGIDGFMDRLAKARQQGDALIAMLNRLPQFRITPAKDGTCVYPMELKGVDATVFKKGMAAQGIRAVASELIINETILYRDNNDLFNAFKKAAGIA</sequence>
<name>A0A3S1DKG5_9BACT</name>
<dbReference type="Pfam" id="PF01212">
    <property type="entry name" value="Beta_elim_lyase"/>
    <property type="match status" value="1"/>
</dbReference>
<comment type="similarity">
    <text evidence="2">Belongs to the threonine aldolase family.</text>
</comment>
<dbReference type="InterPro" id="IPR001597">
    <property type="entry name" value="ArAA_b-elim_lyase/Thr_aldolase"/>
</dbReference>
<dbReference type="Gene3D" id="3.40.640.10">
    <property type="entry name" value="Type I PLP-dependent aspartate aminotransferase-like (Major domain)"/>
    <property type="match status" value="1"/>
</dbReference>
<dbReference type="PANTHER" id="PTHR48097:SF9">
    <property type="entry name" value="L-THREONINE ALDOLASE"/>
    <property type="match status" value="1"/>
</dbReference>
<dbReference type="AlphaFoldDB" id="A0A3S1DKG5"/>
<dbReference type="OrthoDB" id="9774495at2"/>
<dbReference type="GO" id="GO:0008732">
    <property type="term" value="F:L-allo-threonine aldolase activity"/>
    <property type="evidence" value="ECO:0007669"/>
    <property type="project" value="TreeGrafter"/>
</dbReference>
<dbReference type="InterPro" id="IPR015421">
    <property type="entry name" value="PyrdxlP-dep_Trfase_major"/>
</dbReference>
<organism evidence="5 6">
    <name type="scientific">Chitinophaga solisilvae</name>
    <dbReference type="NCBI Taxonomy" id="1233460"/>
    <lineage>
        <taxon>Bacteria</taxon>
        <taxon>Pseudomonadati</taxon>
        <taxon>Bacteroidota</taxon>
        <taxon>Chitinophagia</taxon>
        <taxon>Chitinophagales</taxon>
        <taxon>Chitinophagaceae</taxon>
        <taxon>Chitinophaga</taxon>
    </lineage>
</organism>
<dbReference type="EMBL" id="RIAR02000003">
    <property type="protein sequence ID" value="NSL91232.1"/>
    <property type="molecule type" value="Genomic_DNA"/>
</dbReference>
<reference evidence="5" key="1">
    <citation type="submission" date="2020-05" db="EMBL/GenBank/DDBJ databases">
        <title>Chitinophaga laudate sp. nov., isolated from a tropical peat swamp.</title>
        <authorList>
            <person name="Goh C.B.S."/>
            <person name="Lee M.S."/>
            <person name="Parimannan S."/>
            <person name="Pasbakhsh P."/>
            <person name="Yule C.M."/>
            <person name="Rajandas H."/>
            <person name="Loke S."/>
            <person name="Croft L."/>
            <person name="Tan J.B.L."/>
        </authorList>
    </citation>
    <scope>NUCLEOTIDE SEQUENCE</scope>
    <source>
        <strain evidence="5">Mgbs1</strain>
    </source>
</reference>
<dbReference type="GO" id="GO:0005829">
    <property type="term" value="C:cytosol"/>
    <property type="evidence" value="ECO:0007669"/>
    <property type="project" value="TreeGrafter"/>
</dbReference>
<dbReference type="Proteomes" id="UP000281028">
    <property type="component" value="Unassembled WGS sequence"/>
</dbReference>
<evidence type="ECO:0000313" key="5">
    <source>
        <dbReference type="EMBL" id="NSL91232.1"/>
    </source>
</evidence>
<dbReference type="InterPro" id="IPR015424">
    <property type="entry name" value="PyrdxlP-dep_Trfase"/>
</dbReference>
<evidence type="ECO:0000256" key="1">
    <source>
        <dbReference type="ARBA" id="ARBA00001933"/>
    </source>
</evidence>
<evidence type="ECO:0000256" key="2">
    <source>
        <dbReference type="ARBA" id="ARBA00006966"/>
    </source>
</evidence>
<comment type="caution">
    <text evidence="5">The sequence shown here is derived from an EMBL/GenBank/DDBJ whole genome shotgun (WGS) entry which is preliminary data.</text>
</comment>
<dbReference type="PANTHER" id="PTHR48097">
    <property type="entry name" value="L-THREONINE ALDOLASE-RELATED"/>
    <property type="match status" value="1"/>
</dbReference>
<accession>A0A3S1DKG5</accession>
<proteinExistence type="inferred from homology"/>
<keyword evidence="6" id="KW-1185">Reference proteome</keyword>
<protein>
    <recommendedName>
        <fullName evidence="4">Aromatic amino acid beta-eliminating lyase/threonine aldolase domain-containing protein</fullName>
    </recommendedName>
</protein>
<evidence type="ECO:0000259" key="4">
    <source>
        <dbReference type="Pfam" id="PF01212"/>
    </source>
</evidence>
<dbReference type="SUPFAM" id="SSF53383">
    <property type="entry name" value="PLP-dependent transferases"/>
    <property type="match status" value="1"/>
</dbReference>
<comment type="cofactor">
    <cofactor evidence="1">
        <name>pyridoxal 5'-phosphate</name>
        <dbReference type="ChEBI" id="CHEBI:597326"/>
    </cofactor>
</comment>
<dbReference type="GO" id="GO:0006567">
    <property type="term" value="P:L-threonine catabolic process"/>
    <property type="evidence" value="ECO:0007669"/>
    <property type="project" value="TreeGrafter"/>
</dbReference>
<feature type="domain" description="Aromatic amino acid beta-eliminating lyase/threonine aldolase" evidence="4">
    <location>
        <begin position="62"/>
        <end position="317"/>
    </location>
</feature>